<evidence type="ECO:0000313" key="2">
    <source>
        <dbReference type="Proteomes" id="UP000823775"/>
    </source>
</evidence>
<comment type="caution">
    <text evidence="1">The sequence shown here is derived from an EMBL/GenBank/DDBJ whole genome shotgun (WGS) entry which is preliminary data.</text>
</comment>
<reference evidence="1 2" key="1">
    <citation type="journal article" date="2021" name="BMC Genomics">
        <title>Datura genome reveals duplications of psychoactive alkaloid biosynthetic genes and high mutation rate following tissue culture.</title>
        <authorList>
            <person name="Rajewski A."/>
            <person name="Carter-House D."/>
            <person name="Stajich J."/>
            <person name="Litt A."/>
        </authorList>
    </citation>
    <scope>NUCLEOTIDE SEQUENCE [LARGE SCALE GENOMIC DNA]</scope>
    <source>
        <strain evidence="1">AR-01</strain>
    </source>
</reference>
<gene>
    <name evidence="1" type="ORF">HAX54_053499</name>
</gene>
<proteinExistence type="predicted"/>
<dbReference type="Proteomes" id="UP000823775">
    <property type="component" value="Unassembled WGS sequence"/>
</dbReference>
<sequence length="113" mass="12711">MLSLEPRKGDNGELGHSSRKETVHCIWSIYCLEGVTAPHRKRNKSVWRVSKGVRRFILASEMSSHKGCEVERASKEYPVILAGASGRLRTEDAVRRFSLDRCFGVWEASTASC</sequence>
<name>A0ABS8WS98_DATST</name>
<dbReference type="EMBL" id="JACEIK010009970">
    <property type="protein sequence ID" value="MCE3214845.1"/>
    <property type="molecule type" value="Genomic_DNA"/>
</dbReference>
<keyword evidence="2" id="KW-1185">Reference proteome</keyword>
<protein>
    <submittedName>
        <fullName evidence="1">Uncharacterized protein</fullName>
    </submittedName>
</protein>
<organism evidence="1 2">
    <name type="scientific">Datura stramonium</name>
    <name type="common">Jimsonweed</name>
    <name type="synonym">Common thornapple</name>
    <dbReference type="NCBI Taxonomy" id="4076"/>
    <lineage>
        <taxon>Eukaryota</taxon>
        <taxon>Viridiplantae</taxon>
        <taxon>Streptophyta</taxon>
        <taxon>Embryophyta</taxon>
        <taxon>Tracheophyta</taxon>
        <taxon>Spermatophyta</taxon>
        <taxon>Magnoliopsida</taxon>
        <taxon>eudicotyledons</taxon>
        <taxon>Gunneridae</taxon>
        <taxon>Pentapetalae</taxon>
        <taxon>asterids</taxon>
        <taxon>lamiids</taxon>
        <taxon>Solanales</taxon>
        <taxon>Solanaceae</taxon>
        <taxon>Solanoideae</taxon>
        <taxon>Datureae</taxon>
        <taxon>Datura</taxon>
    </lineage>
</organism>
<evidence type="ECO:0000313" key="1">
    <source>
        <dbReference type="EMBL" id="MCE3214845.1"/>
    </source>
</evidence>
<accession>A0ABS8WS98</accession>